<evidence type="ECO:0000313" key="3">
    <source>
        <dbReference type="EMBL" id="MCW1915598.1"/>
    </source>
</evidence>
<dbReference type="Pfam" id="PF08334">
    <property type="entry name" value="T2SSG"/>
    <property type="match status" value="1"/>
</dbReference>
<accession>A0ABT3G6W5</accession>
<feature type="domain" description="Type II secretion system protein GspG C-terminal" evidence="2">
    <location>
        <begin position="14"/>
        <end position="114"/>
    </location>
</feature>
<dbReference type="RefSeq" id="WP_264515151.1">
    <property type="nucleotide sequence ID" value="NZ_JAPDDR010000010.1"/>
</dbReference>
<protein>
    <submittedName>
        <fullName evidence="3">Type II secretion system protein GspG</fullName>
    </submittedName>
</protein>
<evidence type="ECO:0000259" key="2">
    <source>
        <dbReference type="Pfam" id="PF08334"/>
    </source>
</evidence>
<sequence>MPSISLLGITFALNTASEASLNRPAADINAIISSVKTYRINCGELPPSELGLGALVIRPSSLVGRRWVQMADKIPTDPWNRPYRYVAGDGYPGGFGVYSCGKDGLTSTQGNDSDDWNSWSDPDERPDTPAQRRVKLSLAGGGLAMLFFYLGARVAGKKERGPEVRA</sequence>
<dbReference type="Gene3D" id="3.30.700.10">
    <property type="entry name" value="Glycoprotein, Type 4 Pilin"/>
    <property type="match status" value="1"/>
</dbReference>
<gene>
    <name evidence="3" type="ORF">OJ996_18580</name>
</gene>
<dbReference type="InterPro" id="IPR013545">
    <property type="entry name" value="T2SS_protein-GspG_C"/>
</dbReference>
<evidence type="ECO:0000313" key="4">
    <source>
        <dbReference type="Proteomes" id="UP001165653"/>
    </source>
</evidence>
<proteinExistence type="predicted"/>
<name>A0ABT3G6W5_9BACT</name>
<evidence type="ECO:0000256" key="1">
    <source>
        <dbReference type="SAM" id="MobiDB-lite"/>
    </source>
</evidence>
<feature type="region of interest" description="Disordered" evidence="1">
    <location>
        <begin position="108"/>
        <end position="130"/>
    </location>
</feature>
<keyword evidence="4" id="KW-1185">Reference proteome</keyword>
<reference evidence="3" key="1">
    <citation type="submission" date="2022-10" db="EMBL/GenBank/DDBJ databases">
        <title>Luteolibacter sp. GHJ8, whole genome shotgun sequencing project.</title>
        <authorList>
            <person name="Zhao G."/>
            <person name="Shen L."/>
        </authorList>
    </citation>
    <scope>NUCLEOTIDE SEQUENCE</scope>
    <source>
        <strain evidence="3">GHJ8</strain>
    </source>
</reference>
<dbReference type="InterPro" id="IPR045584">
    <property type="entry name" value="Pilin-like"/>
</dbReference>
<organism evidence="3 4">
    <name type="scientific">Luteolibacter rhizosphaerae</name>
    <dbReference type="NCBI Taxonomy" id="2989719"/>
    <lineage>
        <taxon>Bacteria</taxon>
        <taxon>Pseudomonadati</taxon>
        <taxon>Verrucomicrobiota</taxon>
        <taxon>Verrucomicrobiia</taxon>
        <taxon>Verrucomicrobiales</taxon>
        <taxon>Verrucomicrobiaceae</taxon>
        <taxon>Luteolibacter</taxon>
    </lineage>
</organism>
<comment type="caution">
    <text evidence="3">The sequence shown here is derived from an EMBL/GenBank/DDBJ whole genome shotgun (WGS) entry which is preliminary data.</text>
</comment>
<dbReference type="Proteomes" id="UP001165653">
    <property type="component" value="Unassembled WGS sequence"/>
</dbReference>
<dbReference type="SUPFAM" id="SSF54523">
    <property type="entry name" value="Pili subunits"/>
    <property type="match status" value="1"/>
</dbReference>
<dbReference type="EMBL" id="JAPDDR010000010">
    <property type="protein sequence ID" value="MCW1915598.1"/>
    <property type="molecule type" value="Genomic_DNA"/>
</dbReference>